<organism evidence="2 3">
    <name type="scientific">Eptatretus burgeri</name>
    <name type="common">Inshore hagfish</name>
    <dbReference type="NCBI Taxonomy" id="7764"/>
    <lineage>
        <taxon>Eukaryota</taxon>
        <taxon>Metazoa</taxon>
        <taxon>Chordata</taxon>
        <taxon>Craniata</taxon>
        <taxon>Vertebrata</taxon>
        <taxon>Cyclostomata</taxon>
        <taxon>Myxini</taxon>
        <taxon>Myxiniformes</taxon>
        <taxon>Myxinidae</taxon>
        <taxon>Eptatretinae</taxon>
        <taxon>Eptatretus</taxon>
    </lineage>
</organism>
<dbReference type="OMA" id="WRISVAN"/>
<proteinExistence type="predicted"/>
<dbReference type="Pfam" id="PF07679">
    <property type="entry name" value="I-set"/>
    <property type="match status" value="3"/>
</dbReference>
<evidence type="ECO:0000313" key="2">
    <source>
        <dbReference type="Ensembl" id="ENSEBUP00000020293.1"/>
    </source>
</evidence>
<accession>A0A8C4QTI0</accession>
<sequence length="355" mass="39213">MLKMNPVFAAERKTPPSLTSKISDAVQGIEGTPVVFECKISGSEPIDVVWILNDSEIDVDNKNFEITREDNTTSLKILSPQKMDSGECMCKAVNEAGSASWHTQLTVKEPKVAPEFDQKLQPGEVTTGDSTELECHVTGSVPMKVTWSKNGREIRTGGNYRITFIENTPHLSIQKASKSDDGEYSCKVTNEVGSDICATELNVKGTHYFLFTFQKQFIFGIACTKSQDCMHIIYLHIIYFQQISPLLDRKIAPAFSRKLKDSKAVEGGTVKFDCRITGSMPFEIAWFHNGSELKSMETCQMHIEKNMAVLELVDVKLSSAGEYACQASNAMGSASCSANLLVKGNCLLQTSNYLI</sequence>
<dbReference type="InterPro" id="IPR007110">
    <property type="entry name" value="Ig-like_dom"/>
</dbReference>
<dbReference type="AlphaFoldDB" id="A0A8C4QTI0"/>
<dbReference type="GeneTree" id="ENSGT01110000267173"/>
<dbReference type="PANTHER" id="PTHR47633">
    <property type="entry name" value="IMMUNOGLOBULIN"/>
    <property type="match status" value="1"/>
</dbReference>
<dbReference type="Gene3D" id="2.60.40.10">
    <property type="entry name" value="Immunoglobulins"/>
    <property type="match status" value="3"/>
</dbReference>
<keyword evidence="3" id="KW-1185">Reference proteome</keyword>
<protein>
    <recommendedName>
        <fullName evidence="1">Ig-like domain-containing protein</fullName>
    </recommendedName>
</protein>
<dbReference type="FunFam" id="2.60.40.10:FF:000022">
    <property type="entry name" value="Cardiac titin"/>
    <property type="match status" value="3"/>
</dbReference>
<evidence type="ECO:0000259" key="1">
    <source>
        <dbReference type="PROSITE" id="PS50835"/>
    </source>
</evidence>
<dbReference type="SUPFAM" id="SSF48726">
    <property type="entry name" value="Immunoglobulin"/>
    <property type="match status" value="3"/>
</dbReference>
<reference evidence="2" key="1">
    <citation type="submission" date="2025-08" db="UniProtKB">
        <authorList>
            <consortium name="Ensembl"/>
        </authorList>
    </citation>
    <scope>IDENTIFICATION</scope>
</reference>
<feature type="domain" description="Ig-like" evidence="1">
    <location>
        <begin position="16"/>
        <end position="106"/>
    </location>
</feature>
<feature type="domain" description="Ig-like" evidence="1">
    <location>
        <begin position="110"/>
        <end position="204"/>
    </location>
</feature>
<dbReference type="SMART" id="SM00409">
    <property type="entry name" value="IG"/>
    <property type="match status" value="3"/>
</dbReference>
<dbReference type="Proteomes" id="UP000694388">
    <property type="component" value="Unplaced"/>
</dbReference>
<evidence type="ECO:0000313" key="3">
    <source>
        <dbReference type="Proteomes" id="UP000694388"/>
    </source>
</evidence>
<dbReference type="InterPro" id="IPR003599">
    <property type="entry name" value="Ig_sub"/>
</dbReference>
<dbReference type="InterPro" id="IPR036179">
    <property type="entry name" value="Ig-like_dom_sf"/>
</dbReference>
<feature type="domain" description="Ig-like" evidence="1">
    <location>
        <begin position="253"/>
        <end position="341"/>
    </location>
</feature>
<name>A0A8C4QTI0_EPTBU</name>
<dbReference type="Ensembl" id="ENSEBUT00000020869.1">
    <property type="protein sequence ID" value="ENSEBUP00000020293.1"/>
    <property type="gene ID" value="ENSEBUG00000012595.1"/>
</dbReference>
<dbReference type="SMART" id="SM00408">
    <property type="entry name" value="IGc2"/>
    <property type="match status" value="3"/>
</dbReference>
<dbReference type="PROSITE" id="PS50835">
    <property type="entry name" value="IG_LIKE"/>
    <property type="match status" value="3"/>
</dbReference>
<dbReference type="InterPro" id="IPR013783">
    <property type="entry name" value="Ig-like_fold"/>
</dbReference>
<reference evidence="2" key="2">
    <citation type="submission" date="2025-09" db="UniProtKB">
        <authorList>
            <consortium name="Ensembl"/>
        </authorList>
    </citation>
    <scope>IDENTIFICATION</scope>
</reference>
<dbReference type="InterPro" id="IPR013098">
    <property type="entry name" value="Ig_I-set"/>
</dbReference>
<dbReference type="InterPro" id="IPR003598">
    <property type="entry name" value="Ig_sub2"/>
</dbReference>